<keyword evidence="3" id="KW-1185">Reference proteome</keyword>
<dbReference type="OrthoDB" id="73823at2"/>
<gene>
    <name evidence="2" type="ORF">D3875_05420</name>
</gene>
<keyword evidence="1" id="KW-0732">Signal</keyword>
<dbReference type="Proteomes" id="UP000286287">
    <property type="component" value="Unassembled WGS sequence"/>
</dbReference>
<organism evidence="2 3">
    <name type="scientific">Deinococcus cavernae</name>
    <dbReference type="NCBI Taxonomy" id="2320857"/>
    <lineage>
        <taxon>Bacteria</taxon>
        <taxon>Thermotogati</taxon>
        <taxon>Deinococcota</taxon>
        <taxon>Deinococci</taxon>
        <taxon>Deinococcales</taxon>
        <taxon>Deinococcaceae</taxon>
        <taxon>Deinococcus</taxon>
    </lineage>
</organism>
<name>A0A418V4T0_9DEIO</name>
<feature type="chain" id="PRO_5019016059" description="DUF11 domain-containing protein" evidence="1">
    <location>
        <begin position="21"/>
        <end position="185"/>
    </location>
</feature>
<evidence type="ECO:0008006" key="4">
    <source>
        <dbReference type="Google" id="ProtNLM"/>
    </source>
</evidence>
<evidence type="ECO:0000313" key="2">
    <source>
        <dbReference type="EMBL" id="RJF71104.1"/>
    </source>
</evidence>
<evidence type="ECO:0000256" key="1">
    <source>
        <dbReference type="SAM" id="SignalP"/>
    </source>
</evidence>
<protein>
    <recommendedName>
        <fullName evidence="4">DUF11 domain-containing protein</fullName>
    </recommendedName>
</protein>
<dbReference type="RefSeq" id="WP_119761892.1">
    <property type="nucleotide sequence ID" value="NZ_QYUJ01000014.1"/>
</dbReference>
<evidence type="ECO:0000313" key="3">
    <source>
        <dbReference type="Proteomes" id="UP000286287"/>
    </source>
</evidence>
<accession>A0A418V4T0</accession>
<dbReference type="EMBL" id="QYUJ01000014">
    <property type="protein sequence ID" value="RJF71104.1"/>
    <property type="molecule type" value="Genomic_DNA"/>
</dbReference>
<dbReference type="AlphaFoldDB" id="A0A418V4T0"/>
<feature type="signal peptide" evidence="1">
    <location>
        <begin position="1"/>
        <end position="20"/>
    </location>
</feature>
<sequence>MTKLNFALLLSACAFGSAYAQSSAQSPAKPAAPQLTAATYKVVTVKEGDKLVEKLVGGAGAMPNDTLQFSYRIENPGSLPLPGLSINVPIPAQVTYLSHTCSATGFKAQYSIDPHVYDAKTKAINMNLKKFGDAPLKKTVTVKENGANVKKEVNATPADYTAVRLLLPDLAAGQNGECSVRVKVK</sequence>
<reference evidence="2 3" key="1">
    <citation type="submission" date="2018-09" db="EMBL/GenBank/DDBJ databases">
        <authorList>
            <person name="Zhu H."/>
        </authorList>
    </citation>
    <scope>NUCLEOTIDE SEQUENCE [LARGE SCALE GENOMIC DNA]</scope>
    <source>
        <strain evidence="2 3">K2S05-167</strain>
    </source>
</reference>
<comment type="caution">
    <text evidence="2">The sequence shown here is derived from an EMBL/GenBank/DDBJ whole genome shotgun (WGS) entry which is preliminary data.</text>
</comment>
<proteinExistence type="predicted"/>